<keyword evidence="2" id="KW-1185">Reference proteome</keyword>
<name>A0A8X6NM74_NEPPI</name>
<comment type="caution">
    <text evidence="1">The sequence shown here is derived from an EMBL/GenBank/DDBJ whole genome shotgun (WGS) entry which is preliminary data.</text>
</comment>
<dbReference type="EMBL" id="BMAW01010778">
    <property type="protein sequence ID" value="GFT20373.1"/>
    <property type="molecule type" value="Genomic_DNA"/>
</dbReference>
<evidence type="ECO:0000313" key="1">
    <source>
        <dbReference type="EMBL" id="GFT20373.1"/>
    </source>
</evidence>
<dbReference type="AlphaFoldDB" id="A0A8X6NM74"/>
<protein>
    <submittedName>
        <fullName evidence="1">Uncharacterized protein</fullName>
    </submittedName>
</protein>
<reference evidence="1" key="1">
    <citation type="submission" date="2020-08" db="EMBL/GenBank/DDBJ databases">
        <title>Multicomponent nature underlies the extraordinary mechanical properties of spider dragline silk.</title>
        <authorList>
            <person name="Kono N."/>
            <person name="Nakamura H."/>
            <person name="Mori M."/>
            <person name="Yoshida Y."/>
            <person name="Ohtoshi R."/>
            <person name="Malay A.D."/>
            <person name="Moran D.A.P."/>
            <person name="Tomita M."/>
            <person name="Numata K."/>
            <person name="Arakawa K."/>
        </authorList>
    </citation>
    <scope>NUCLEOTIDE SEQUENCE</scope>
</reference>
<evidence type="ECO:0000313" key="2">
    <source>
        <dbReference type="Proteomes" id="UP000887013"/>
    </source>
</evidence>
<accession>A0A8X6NM74</accession>
<gene>
    <name evidence="1" type="ORF">NPIL_50001</name>
</gene>
<proteinExistence type="predicted"/>
<dbReference type="Proteomes" id="UP000887013">
    <property type="component" value="Unassembled WGS sequence"/>
</dbReference>
<sequence>MAKDITPDHYRYFVRDNVVSDPEAYALHFLNSYKEILSKILEQRCANKDNLSCALMTELGIPSPPPDFLRIQEQDSLTCEILGRLGISPSFDFSSIEATLAQFCSYKRSQNLSVEIQSNPKKNKDIWRNYTQLPRNDHFTENDHFLVEDLNEIKEDIKTLENDHSLEDSSSLTRLNRDGVKSIPDAGLRKVSCDRLSPENEMVSDTCAVFSGNKKNLKKWK</sequence>
<organism evidence="1 2">
    <name type="scientific">Nephila pilipes</name>
    <name type="common">Giant wood spider</name>
    <name type="synonym">Nephila maculata</name>
    <dbReference type="NCBI Taxonomy" id="299642"/>
    <lineage>
        <taxon>Eukaryota</taxon>
        <taxon>Metazoa</taxon>
        <taxon>Ecdysozoa</taxon>
        <taxon>Arthropoda</taxon>
        <taxon>Chelicerata</taxon>
        <taxon>Arachnida</taxon>
        <taxon>Araneae</taxon>
        <taxon>Araneomorphae</taxon>
        <taxon>Entelegynae</taxon>
        <taxon>Araneoidea</taxon>
        <taxon>Nephilidae</taxon>
        <taxon>Nephila</taxon>
    </lineage>
</organism>